<dbReference type="Proteomes" id="UP000224329">
    <property type="component" value="Segment"/>
</dbReference>
<feature type="region of interest" description="Disordered" evidence="1">
    <location>
        <begin position="1"/>
        <end position="22"/>
    </location>
</feature>
<evidence type="ECO:0000313" key="2">
    <source>
        <dbReference type="EMBL" id="AKJ74127.1"/>
    </source>
</evidence>
<accession>A0A0N7CAD4</accession>
<name>A0A0N7CAD4_9CAUD</name>
<reference evidence="2 3" key="1">
    <citation type="journal article" date="2016" name="Virus Genes">
        <title>Genomic characterization of Salmonella bacteriophages isolated from India.</title>
        <authorList>
            <person name="Karpe Y.A."/>
            <person name="Kanade G.D."/>
            <person name="Pingale K.D."/>
            <person name="Arankalle V.A."/>
            <person name="Banerjee K."/>
        </authorList>
    </citation>
    <scope>NUCLEOTIDE SEQUENCE [LARGE SCALE GENOMIC DNA]</scope>
</reference>
<protein>
    <submittedName>
        <fullName evidence="2">Uncharacterized protein</fullName>
    </submittedName>
</protein>
<keyword evidence="3" id="KW-1185">Reference proteome</keyword>
<dbReference type="EMBL" id="KR296689">
    <property type="protein sequence ID" value="AKJ74127.1"/>
    <property type="molecule type" value="Genomic_DNA"/>
</dbReference>
<sequence length="84" mass="9668">MADSELELKAGRTYRGKRPQNRNGLVNDRTILYIGATHIQYDGPVVGFGRHYPSCTREAFLKWAERDVTDELPKGEYAEWPIKN</sequence>
<feature type="compositionally biased region" description="Basic and acidic residues" evidence="1">
    <location>
        <begin position="1"/>
        <end position="10"/>
    </location>
</feature>
<evidence type="ECO:0000313" key="3">
    <source>
        <dbReference type="Proteomes" id="UP000224329"/>
    </source>
</evidence>
<proteinExistence type="predicted"/>
<evidence type="ECO:0000256" key="1">
    <source>
        <dbReference type="SAM" id="MobiDB-lite"/>
    </source>
</evidence>
<organism evidence="2 3">
    <name type="scientific">Salmonella phage 35</name>
    <dbReference type="NCBI Taxonomy" id="1654888"/>
    <lineage>
        <taxon>Viruses</taxon>
        <taxon>Duplodnaviria</taxon>
        <taxon>Heunggongvirae</taxon>
        <taxon>Uroviricota</taxon>
        <taxon>Caudoviricetes</taxon>
        <taxon>Casjensviridae</taxon>
        <taxon>Chivirus</taxon>
        <taxon>Chivirus cv35</taxon>
    </lineage>
</organism>
<gene>
    <name evidence="2" type="ORF">SP35_64</name>
</gene>